<gene>
    <name evidence="2" type="ORF">ACFQ24_00785</name>
</gene>
<organism evidence="2 3">
    <name type="scientific">Sphingobium olei</name>
    <dbReference type="NCBI Taxonomy" id="420955"/>
    <lineage>
        <taxon>Bacteria</taxon>
        <taxon>Pseudomonadati</taxon>
        <taxon>Pseudomonadota</taxon>
        <taxon>Alphaproteobacteria</taxon>
        <taxon>Sphingomonadales</taxon>
        <taxon>Sphingomonadaceae</taxon>
        <taxon>Sphingobium</taxon>
    </lineage>
</organism>
<comment type="caution">
    <text evidence="2">The sequence shown here is derived from an EMBL/GenBank/DDBJ whole genome shotgun (WGS) entry which is preliminary data.</text>
</comment>
<proteinExistence type="predicted"/>
<dbReference type="RefSeq" id="WP_380908382.1">
    <property type="nucleotide sequence ID" value="NZ_JBHTLS010000005.1"/>
</dbReference>
<keyword evidence="3" id="KW-1185">Reference proteome</keyword>
<sequence>MPLTLTQFLFSIPVTVGVLFLPFFLAGMLKRRPLKPLLIAYLIVSALLVTFFFLLALFEHLNK</sequence>
<name>A0ABW3NVN8_9SPHN</name>
<reference evidence="3" key="1">
    <citation type="journal article" date="2019" name="Int. J. Syst. Evol. Microbiol.">
        <title>The Global Catalogue of Microorganisms (GCM) 10K type strain sequencing project: providing services to taxonomists for standard genome sequencing and annotation.</title>
        <authorList>
            <consortium name="The Broad Institute Genomics Platform"/>
            <consortium name="The Broad Institute Genome Sequencing Center for Infectious Disease"/>
            <person name="Wu L."/>
            <person name="Ma J."/>
        </authorList>
    </citation>
    <scope>NUCLEOTIDE SEQUENCE [LARGE SCALE GENOMIC DNA]</scope>
    <source>
        <strain evidence="3">CCUG 54329</strain>
    </source>
</reference>
<feature type="transmembrane region" description="Helical" evidence="1">
    <location>
        <begin position="38"/>
        <end position="58"/>
    </location>
</feature>
<keyword evidence="1" id="KW-0472">Membrane</keyword>
<keyword evidence="1" id="KW-1133">Transmembrane helix</keyword>
<accession>A0ABW3NVN8</accession>
<feature type="transmembrane region" description="Helical" evidence="1">
    <location>
        <begin position="6"/>
        <end position="26"/>
    </location>
</feature>
<dbReference type="EMBL" id="JBHTLS010000005">
    <property type="protein sequence ID" value="MFD1103452.1"/>
    <property type="molecule type" value="Genomic_DNA"/>
</dbReference>
<protein>
    <submittedName>
        <fullName evidence="2">Uncharacterized protein</fullName>
    </submittedName>
</protein>
<evidence type="ECO:0000313" key="2">
    <source>
        <dbReference type="EMBL" id="MFD1103452.1"/>
    </source>
</evidence>
<keyword evidence="1" id="KW-0812">Transmembrane</keyword>
<evidence type="ECO:0000313" key="3">
    <source>
        <dbReference type="Proteomes" id="UP001597203"/>
    </source>
</evidence>
<evidence type="ECO:0000256" key="1">
    <source>
        <dbReference type="SAM" id="Phobius"/>
    </source>
</evidence>
<dbReference type="Proteomes" id="UP001597203">
    <property type="component" value="Unassembled WGS sequence"/>
</dbReference>